<dbReference type="GO" id="GO:0006203">
    <property type="term" value="P:dGTP catabolic process"/>
    <property type="evidence" value="ECO:0007669"/>
    <property type="project" value="TreeGrafter"/>
</dbReference>
<dbReference type="InterPro" id="IPR026875">
    <property type="entry name" value="PHydrolase_assoc_dom"/>
</dbReference>
<keyword evidence="6" id="KW-1185">Reference proteome</keyword>
<dbReference type="Gene3D" id="1.10.3210.10">
    <property type="entry name" value="Hypothetical protein af1432"/>
    <property type="match status" value="1"/>
</dbReference>
<proteinExistence type="inferred from homology"/>
<evidence type="ECO:0000259" key="4">
    <source>
        <dbReference type="PROSITE" id="PS51831"/>
    </source>
</evidence>
<dbReference type="NCBIfam" id="NF002328">
    <property type="entry name" value="PRK01286.1-3"/>
    <property type="match status" value="1"/>
</dbReference>
<organism evidence="5 6">
    <name type="scientific">Denitrobaculum tricleocarpae</name>
    <dbReference type="NCBI Taxonomy" id="2591009"/>
    <lineage>
        <taxon>Bacteria</taxon>
        <taxon>Pseudomonadati</taxon>
        <taxon>Pseudomonadota</taxon>
        <taxon>Alphaproteobacteria</taxon>
        <taxon>Rhodospirillales</taxon>
        <taxon>Rhodospirillaceae</taxon>
        <taxon>Denitrobaculum</taxon>
    </lineage>
</organism>
<dbReference type="InterPro" id="IPR023023">
    <property type="entry name" value="dNTPase_2"/>
</dbReference>
<dbReference type="Proteomes" id="UP000315252">
    <property type="component" value="Unassembled WGS sequence"/>
</dbReference>
<dbReference type="PANTHER" id="PTHR11373">
    <property type="entry name" value="DEOXYNUCLEOSIDE TRIPHOSPHATE TRIPHOSPHOHYDROLASE"/>
    <property type="match status" value="1"/>
</dbReference>
<dbReference type="InterPro" id="IPR006261">
    <property type="entry name" value="dGTPase"/>
</dbReference>
<dbReference type="EMBL" id="VHSH01000005">
    <property type="protein sequence ID" value="TQV79306.1"/>
    <property type="molecule type" value="Genomic_DNA"/>
</dbReference>
<dbReference type="HAMAP" id="MF_01212">
    <property type="entry name" value="dGTPase_type2"/>
    <property type="match status" value="1"/>
</dbReference>
<feature type="compositionally biased region" description="Basic and acidic residues" evidence="3">
    <location>
        <begin position="16"/>
        <end position="25"/>
    </location>
</feature>
<dbReference type="CDD" id="cd00077">
    <property type="entry name" value="HDc"/>
    <property type="match status" value="1"/>
</dbReference>
<dbReference type="SMART" id="SM00471">
    <property type="entry name" value="HDc"/>
    <property type="match status" value="1"/>
</dbReference>
<reference evidence="5 6" key="1">
    <citation type="submission" date="2019-06" db="EMBL/GenBank/DDBJ databases">
        <title>Whole genome sequence for Rhodospirillaceae sp. R148.</title>
        <authorList>
            <person name="Wang G."/>
        </authorList>
    </citation>
    <scope>NUCLEOTIDE SEQUENCE [LARGE SCALE GENOMIC DNA]</scope>
    <source>
        <strain evidence="5 6">R148</strain>
    </source>
</reference>
<dbReference type="AlphaFoldDB" id="A0A545TQ06"/>
<evidence type="ECO:0000256" key="2">
    <source>
        <dbReference type="HAMAP-Rule" id="MF_01212"/>
    </source>
</evidence>
<dbReference type="FunFam" id="1.10.3210.10:FF:000024">
    <property type="entry name" value="Deoxyguanosinetriphosphate triphosphohydrolase-like protein"/>
    <property type="match status" value="1"/>
</dbReference>
<accession>A0A545TQ06</accession>
<dbReference type="RefSeq" id="WP_142897530.1">
    <property type="nucleotide sequence ID" value="NZ_ML660056.1"/>
</dbReference>
<evidence type="ECO:0000256" key="3">
    <source>
        <dbReference type="SAM" id="MobiDB-lite"/>
    </source>
</evidence>
<gene>
    <name evidence="5" type="ORF">FKG95_16800</name>
</gene>
<dbReference type="PANTHER" id="PTHR11373:SF43">
    <property type="entry name" value="DEOXYGUANOSINETRIPHOSPHATE TRIPHOSPHOHYDROLASE-LIKE PROTEIN"/>
    <property type="match status" value="1"/>
</dbReference>
<comment type="similarity">
    <text evidence="2">Belongs to the dGTPase family. Type 2 subfamily.</text>
</comment>
<dbReference type="Pfam" id="PF01966">
    <property type="entry name" value="HD"/>
    <property type="match status" value="1"/>
</dbReference>
<dbReference type="NCBIfam" id="NF002326">
    <property type="entry name" value="PRK01286.1-1"/>
    <property type="match status" value="1"/>
</dbReference>
<dbReference type="PROSITE" id="PS51831">
    <property type="entry name" value="HD"/>
    <property type="match status" value="1"/>
</dbReference>
<dbReference type="InterPro" id="IPR006674">
    <property type="entry name" value="HD_domain"/>
</dbReference>
<sequence length="397" mass="44863">MLESSANLAPYACDPGESRGRRAAEPESPTRSCYQRDRDRVIHSGAFRRLQYKTQVFVYHEGDHFRTRLTHSIEVAQIARSISRALRLNEDLAEAIALAHDLGHTPFGHAGEDILGEMMAPYGGFDHNEQTFRIVTDLEHRYAHFRGLNLTWETLEGIVKHNGPLEGPNAGEKEIMKGGAGRFITAFCKDFDLEVGTFAGPEAQVAALADDIAYNNHDIDDGLRAGLFTVEDLQEIPLVGPTFSDVSKTYPGIDETSLIHESVRRLIDRMVNDLLEETKHRLDAAQPRNAADIRALDHPVVAFSREMRENERVLRSFLFSRMYRHDRVMRMTNEVKGVVEDLFQHFQAHPAALPDEWRDGTGSLDEKGRARLIADYIAGMTDRFAMQQHARLMGQEI</sequence>
<dbReference type="Pfam" id="PF13286">
    <property type="entry name" value="HD_assoc"/>
    <property type="match status" value="1"/>
</dbReference>
<dbReference type="NCBIfam" id="TIGR01353">
    <property type="entry name" value="dGTP_triPase"/>
    <property type="match status" value="1"/>
</dbReference>
<evidence type="ECO:0000313" key="6">
    <source>
        <dbReference type="Proteomes" id="UP000315252"/>
    </source>
</evidence>
<dbReference type="GO" id="GO:0008832">
    <property type="term" value="F:dGTPase activity"/>
    <property type="evidence" value="ECO:0007669"/>
    <property type="project" value="TreeGrafter"/>
</dbReference>
<name>A0A545TQ06_9PROT</name>
<dbReference type="InterPro" id="IPR003607">
    <property type="entry name" value="HD/PDEase_dom"/>
</dbReference>
<evidence type="ECO:0000313" key="5">
    <source>
        <dbReference type="EMBL" id="TQV79306.1"/>
    </source>
</evidence>
<evidence type="ECO:0000256" key="1">
    <source>
        <dbReference type="ARBA" id="ARBA00022801"/>
    </source>
</evidence>
<comment type="caution">
    <text evidence="5">The sequence shown here is derived from an EMBL/GenBank/DDBJ whole genome shotgun (WGS) entry which is preliminary data.</text>
</comment>
<feature type="region of interest" description="Disordered" evidence="3">
    <location>
        <begin position="1"/>
        <end position="31"/>
    </location>
</feature>
<dbReference type="OrthoDB" id="9803619at2"/>
<keyword evidence="1 2" id="KW-0378">Hydrolase</keyword>
<feature type="domain" description="HD" evidence="4">
    <location>
        <begin position="68"/>
        <end position="215"/>
    </location>
</feature>
<dbReference type="SUPFAM" id="SSF109604">
    <property type="entry name" value="HD-domain/PDEase-like"/>
    <property type="match status" value="1"/>
</dbReference>
<protein>
    <recommendedName>
        <fullName evidence="2">Deoxyguanosinetriphosphate triphosphohydrolase-like protein</fullName>
    </recommendedName>
</protein>
<dbReference type="InterPro" id="IPR050135">
    <property type="entry name" value="dGTPase-like"/>
</dbReference>